<proteinExistence type="predicted"/>
<organism evidence="2">
    <name type="scientific">Campylobacter jejuni</name>
    <dbReference type="NCBI Taxonomy" id="197"/>
    <lineage>
        <taxon>Bacteria</taxon>
        <taxon>Pseudomonadati</taxon>
        <taxon>Campylobacterota</taxon>
        <taxon>Epsilonproteobacteria</taxon>
        <taxon>Campylobacterales</taxon>
        <taxon>Campylobacteraceae</taxon>
        <taxon>Campylobacter</taxon>
    </lineage>
</organism>
<dbReference type="EMBL" id="AAKSZQ010000023">
    <property type="protein sequence ID" value="ECV1060054.1"/>
    <property type="molecule type" value="Genomic_DNA"/>
</dbReference>
<comment type="caution">
    <text evidence="2">The sequence shown here is derived from an EMBL/GenBank/DDBJ whole genome shotgun (WGS) entry which is preliminary data.</text>
</comment>
<sequence>MEKKLAVHLFGALRTYEQTYKSFFDNIINANKQDGWEIDIFLHTWDQFDTGSAHSRLEYPGLTGVKIGVHDIEEIVGIYQPKKYLIESPILDSNKSGMYITLEKVNSLKLDYEKECDIKYDYHLYTRPDIMFFKPLRLDEYIKVYNSTRRPQNGWEGVFREFPLPPKTNFCSSNAFRFGLLDSRMPNEGDLVWFSNFGLVRHPHRAYLEDEGIFNIFIKYRWEYEFRPWRSGMHQVSQHMFVDIKKSDLDSLNQKILILNQEKISLQKSLDSPSIKKQNMELICLEQDIEIKNLQLFQLREKVGMCNKDDVIDSNSAKFVIHNHLSYKLGKILIKYNSFLGYIKLPFVLWAVFVAHKTVDFKIKTLPLKNYTDYDEALIEKNGAIYQLGERFIKACKIWYKGGLIKFFFEFKNINKVK</sequence>
<feature type="coiled-coil region" evidence="1">
    <location>
        <begin position="242"/>
        <end position="269"/>
    </location>
</feature>
<gene>
    <name evidence="2" type="ORF">F2N15_07620</name>
</gene>
<accession>A0A6C7UQ32</accession>
<reference evidence="2" key="1">
    <citation type="submission" date="2019-09" db="EMBL/GenBank/DDBJ databases">
        <authorList>
            <consortium name="GenomeTrakr network: Whole genome sequencing for foodborne pathogen traceback"/>
        </authorList>
    </citation>
    <scope>NUCLEOTIDE SEQUENCE</scope>
    <source>
        <strain evidence="2">TTU_586</strain>
    </source>
</reference>
<evidence type="ECO:0000256" key="1">
    <source>
        <dbReference type="SAM" id="Coils"/>
    </source>
</evidence>
<dbReference type="AlphaFoldDB" id="A0A6C7UQ32"/>
<protein>
    <submittedName>
        <fullName evidence="2">Alpha-2,3-sialyltransferase</fullName>
    </submittedName>
</protein>
<keyword evidence="1" id="KW-0175">Coiled coil</keyword>
<evidence type="ECO:0000313" key="2">
    <source>
        <dbReference type="EMBL" id="ECV1060054.1"/>
    </source>
</evidence>
<dbReference type="GO" id="GO:0016757">
    <property type="term" value="F:glycosyltransferase activity"/>
    <property type="evidence" value="ECO:0007669"/>
    <property type="project" value="UniProtKB-KW"/>
</dbReference>
<keyword evidence="2" id="KW-0808">Transferase</keyword>
<name>A0A6C7UQ32_CAMJU</name>
<keyword evidence="2" id="KW-0328">Glycosyltransferase</keyword>